<gene>
    <name evidence="2" type="ORF">MM171B00686_0007</name>
</gene>
<feature type="transmembrane region" description="Helical" evidence="1">
    <location>
        <begin position="55"/>
        <end position="76"/>
    </location>
</feature>
<reference evidence="2" key="1">
    <citation type="submission" date="2020-03" db="EMBL/GenBank/DDBJ databases">
        <title>The deep terrestrial virosphere.</title>
        <authorList>
            <person name="Holmfeldt K."/>
            <person name="Nilsson E."/>
            <person name="Simone D."/>
            <person name="Lopez-Fernandez M."/>
            <person name="Wu X."/>
            <person name="de Brujin I."/>
            <person name="Lundin D."/>
            <person name="Andersson A."/>
            <person name="Bertilsson S."/>
            <person name="Dopson M."/>
        </authorList>
    </citation>
    <scope>NUCLEOTIDE SEQUENCE</scope>
    <source>
        <strain evidence="2">MM171B00686</strain>
    </source>
</reference>
<dbReference type="AlphaFoldDB" id="A0A6M3MFG4"/>
<evidence type="ECO:0000313" key="2">
    <source>
        <dbReference type="EMBL" id="QJB03482.1"/>
    </source>
</evidence>
<protein>
    <submittedName>
        <fullName evidence="2">Uncharacterized protein</fullName>
    </submittedName>
</protein>
<keyword evidence="1" id="KW-0812">Transmembrane</keyword>
<dbReference type="EMBL" id="MT143848">
    <property type="protein sequence ID" value="QJB03482.1"/>
    <property type="molecule type" value="Genomic_DNA"/>
</dbReference>
<accession>A0A6M3MFG4</accession>
<evidence type="ECO:0000256" key="1">
    <source>
        <dbReference type="SAM" id="Phobius"/>
    </source>
</evidence>
<keyword evidence="1" id="KW-1133">Transmembrane helix</keyword>
<feature type="transmembrane region" description="Helical" evidence="1">
    <location>
        <begin position="22"/>
        <end position="49"/>
    </location>
</feature>
<organism evidence="2">
    <name type="scientific">viral metagenome</name>
    <dbReference type="NCBI Taxonomy" id="1070528"/>
    <lineage>
        <taxon>unclassified sequences</taxon>
        <taxon>metagenomes</taxon>
        <taxon>organismal metagenomes</taxon>
    </lineage>
</organism>
<proteinExistence type="predicted"/>
<keyword evidence="1" id="KW-0472">Membrane</keyword>
<sequence>MSGDNFTAATVPRKLSKLKEKAFATVSYLWCAVAFVWVLVSFIIVIPVLLFSLGLIGNCIIVGILLFWWSVGFIWFRDTHKMDATLLFLNFTSRAIREKNIIAKYKLPVELLKEIIPIEAVHDHGLIQFTEKRYGVLLRIDAPRVSDNDIAAHNTKMENLVNSLYGDQMVKTYTACKNHKDNGLRDSLITRMNEDISQRSKEHLNSIYQHIEKTNTTTNIWITWMLVMMGLFDSVDAAELRRQVYVPGLIRGHLQKADIRCTVVEGNDVVREYRQMIDSQEIGW</sequence>
<name>A0A6M3MFG4_9ZZZZ</name>